<comment type="caution">
    <text evidence="1">The sequence shown here is derived from an EMBL/GenBank/DDBJ whole genome shotgun (WGS) entry which is preliminary data.</text>
</comment>
<name>A0AAJ1YA89_SERFO</name>
<protein>
    <submittedName>
        <fullName evidence="1">Uncharacterized protein</fullName>
    </submittedName>
</protein>
<evidence type="ECO:0000313" key="1">
    <source>
        <dbReference type="EMBL" id="MDQ9126134.1"/>
    </source>
</evidence>
<dbReference type="AlphaFoldDB" id="A0AAJ1YA89"/>
<evidence type="ECO:0000313" key="2">
    <source>
        <dbReference type="Proteomes" id="UP001224622"/>
    </source>
</evidence>
<reference evidence="1" key="1">
    <citation type="submission" date="2023-08" db="EMBL/GenBank/DDBJ databases">
        <title>The Comparative Genomic Analysis of Yersiniaceae from Polar Regions.</title>
        <authorList>
            <person name="Goncharov A."/>
            <person name="Aslanov B."/>
            <person name="Kolodzhieva V."/>
            <person name="Azarov D."/>
            <person name="Mochov A."/>
            <person name="Lebedeva E."/>
        </authorList>
    </citation>
    <scope>NUCLEOTIDE SEQUENCE</scope>
    <source>
        <strain evidence="1">Vf</strain>
    </source>
</reference>
<proteinExistence type="predicted"/>
<sequence length="263" mass="29780">MANLFNTLMIRTGQRLLQQYRYPDDLEWHWSLGYCQGDGCACVGTLDNAALRQLLPVLTQRQSLSIENLQALTLVLTQYPVAVLLTLNRRGGRATHAGCIQIEIPDFPDGEEALYLALYHALRQDLDTLCAVAERQGYQLLDATSPPYDSDVLFERRTRHFALRAVAETHDDGQDLAEDPALWDETLALLLEHSARLLTLRLELVCLTTGDCLARDWQSEVVITANQPVRQWFNREVLPELVQTARHAIEQKRLAYQAIRSAA</sequence>
<accession>A0AAJ1YA89</accession>
<dbReference type="Proteomes" id="UP001224622">
    <property type="component" value="Unassembled WGS sequence"/>
</dbReference>
<dbReference type="EMBL" id="JAVIGA010000005">
    <property type="protein sequence ID" value="MDQ9126134.1"/>
    <property type="molecule type" value="Genomic_DNA"/>
</dbReference>
<dbReference type="RefSeq" id="WP_309046908.1">
    <property type="nucleotide sequence ID" value="NZ_JAVIGA010000005.1"/>
</dbReference>
<organism evidence="1 2">
    <name type="scientific">Serratia fonticola</name>
    <dbReference type="NCBI Taxonomy" id="47917"/>
    <lineage>
        <taxon>Bacteria</taxon>
        <taxon>Pseudomonadati</taxon>
        <taxon>Pseudomonadota</taxon>
        <taxon>Gammaproteobacteria</taxon>
        <taxon>Enterobacterales</taxon>
        <taxon>Yersiniaceae</taxon>
        <taxon>Serratia</taxon>
    </lineage>
</organism>
<gene>
    <name evidence="1" type="ORF">RDT67_06775</name>
</gene>